<accession>A0A838XXB1</accession>
<dbReference type="PROSITE" id="PS00061">
    <property type="entry name" value="ADH_SHORT"/>
    <property type="match status" value="1"/>
</dbReference>
<organism evidence="2 3">
    <name type="scientific">Stappia taiwanensis</name>
    <dbReference type="NCBI Taxonomy" id="992267"/>
    <lineage>
        <taxon>Bacteria</taxon>
        <taxon>Pseudomonadati</taxon>
        <taxon>Pseudomonadota</taxon>
        <taxon>Alphaproteobacteria</taxon>
        <taxon>Hyphomicrobiales</taxon>
        <taxon>Stappiaceae</taxon>
        <taxon>Stappia</taxon>
    </lineage>
</organism>
<dbReference type="Proteomes" id="UP000559404">
    <property type="component" value="Unassembled WGS sequence"/>
</dbReference>
<dbReference type="Pfam" id="PF13561">
    <property type="entry name" value="adh_short_C2"/>
    <property type="match status" value="1"/>
</dbReference>
<keyword evidence="3" id="KW-1185">Reference proteome</keyword>
<dbReference type="FunFam" id="3.40.50.720:FF:000084">
    <property type="entry name" value="Short-chain dehydrogenase reductase"/>
    <property type="match status" value="1"/>
</dbReference>
<dbReference type="SUPFAM" id="SSF51735">
    <property type="entry name" value="NAD(P)-binding Rossmann-fold domains"/>
    <property type="match status" value="1"/>
</dbReference>
<protein>
    <submittedName>
        <fullName evidence="2">SDR family oxidoreductase</fullName>
    </submittedName>
</protein>
<gene>
    <name evidence="2" type="ORF">H1W37_18740</name>
</gene>
<dbReference type="InterPro" id="IPR002347">
    <property type="entry name" value="SDR_fam"/>
</dbReference>
<reference evidence="2 3" key="1">
    <citation type="submission" date="2020-07" db="EMBL/GenBank/DDBJ databases">
        <authorList>
            <person name="Li M."/>
        </authorList>
    </citation>
    <scope>NUCLEOTIDE SEQUENCE [LARGE SCALE GENOMIC DNA]</scope>
    <source>
        <strain evidence="2 3">DSM 23284</strain>
    </source>
</reference>
<dbReference type="InterPro" id="IPR020904">
    <property type="entry name" value="Sc_DH/Rdtase_CS"/>
</dbReference>
<proteinExistence type="inferred from homology"/>
<dbReference type="InterPro" id="IPR050259">
    <property type="entry name" value="SDR"/>
</dbReference>
<dbReference type="EMBL" id="JACEON010000023">
    <property type="protein sequence ID" value="MBA4613701.1"/>
    <property type="molecule type" value="Genomic_DNA"/>
</dbReference>
<dbReference type="RefSeq" id="WP_181761901.1">
    <property type="nucleotide sequence ID" value="NZ_BMCR01000002.1"/>
</dbReference>
<dbReference type="GO" id="GO:0032787">
    <property type="term" value="P:monocarboxylic acid metabolic process"/>
    <property type="evidence" value="ECO:0007669"/>
    <property type="project" value="UniProtKB-ARBA"/>
</dbReference>
<dbReference type="PANTHER" id="PTHR42879">
    <property type="entry name" value="3-OXOACYL-(ACYL-CARRIER-PROTEIN) REDUCTASE"/>
    <property type="match status" value="1"/>
</dbReference>
<dbReference type="PRINTS" id="PR00080">
    <property type="entry name" value="SDRFAMILY"/>
</dbReference>
<sequence>MTGDFTGKVVAVTGAAHGIGRSIVLGFAAEGADLAILDRDGEALAATAEEARAKGGRVLAIEGDLLDRAHVTASFARIEGEFGPVHTLINNLGQTAREKYSEFYLAEGETLDFVVGISLGATLHCSRQVVPGMRARKQGRIVSISSDSALNGDIGTVDYAAAKSGVLGFTRALARELGPHKVTVNAICPGPTNTRAMQRIPRAAYERARDAIPLGELCEPEDIANAAVFLASDKARCITGQTLVVNGGRVFN</sequence>
<dbReference type="CDD" id="cd05233">
    <property type="entry name" value="SDR_c"/>
    <property type="match status" value="1"/>
</dbReference>
<dbReference type="AlphaFoldDB" id="A0A838XXB1"/>
<evidence type="ECO:0000313" key="3">
    <source>
        <dbReference type="Proteomes" id="UP000559404"/>
    </source>
</evidence>
<evidence type="ECO:0000313" key="2">
    <source>
        <dbReference type="EMBL" id="MBA4613701.1"/>
    </source>
</evidence>
<reference evidence="2 3" key="2">
    <citation type="submission" date="2020-08" db="EMBL/GenBank/DDBJ databases">
        <title>Stappia taiwanensis sp. nov., isolated from a coastal thermal spring.</title>
        <authorList>
            <person name="Kampfer P."/>
        </authorList>
    </citation>
    <scope>NUCLEOTIDE SEQUENCE [LARGE SCALE GENOMIC DNA]</scope>
    <source>
        <strain evidence="2 3">DSM 23284</strain>
    </source>
</reference>
<evidence type="ECO:0000256" key="1">
    <source>
        <dbReference type="ARBA" id="ARBA00006484"/>
    </source>
</evidence>
<name>A0A838XXB1_9HYPH</name>
<dbReference type="PANTHER" id="PTHR42879:SF2">
    <property type="entry name" value="3-OXOACYL-[ACYL-CARRIER-PROTEIN] REDUCTASE FABG"/>
    <property type="match status" value="1"/>
</dbReference>
<comment type="similarity">
    <text evidence="1">Belongs to the short-chain dehydrogenases/reductases (SDR) family.</text>
</comment>
<comment type="caution">
    <text evidence="2">The sequence shown here is derived from an EMBL/GenBank/DDBJ whole genome shotgun (WGS) entry which is preliminary data.</text>
</comment>
<dbReference type="InterPro" id="IPR036291">
    <property type="entry name" value="NAD(P)-bd_dom_sf"/>
</dbReference>
<dbReference type="PRINTS" id="PR00081">
    <property type="entry name" value="GDHRDH"/>
</dbReference>
<dbReference type="Gene3D" id="3.40.50.720">
    <property type="entry name" value="NAD(P)-binding Rossmann-like Domain"/>
    <property type="match status" value="1"/>
</dbReference>